<dbReference type="EMBL" id="GBXM01013262">
    <property type="protein sequence ID" value="JAH95315.1"/>
    <property type="molecule type" value="Transcribed_RNA"/>
</dbReference>
<evidence type="ECO:0000313" key="2">
    <source>
        <dbReference type="EMBL" id="JAH95315.1"/>
    </source>
</evidence>
<sequence>MSWSFSASLASISTSSFPSTVHQNGLVPTGNKCMYHLFVIYTVCHAVTLGKV</sequence>
<protein>
    <submittedName>
        <fullName evidence="2">Uncharacterized protein</fullName>
    </submittedName>
</protein>
<name>A0A0E9X0D1_ANGAN</name>
<evidence type="ECO:0000256" key="1">
    <source>
        <dbReference type="SAM" id="MobiDB-lite"/>
    </source>
</evidence>
<reference evidence="2" key="2">
    <citation type="journal article" date="2015" name="Fish Shellfish Immunol.">
        <title>Early steps in the European eel (Anguilla anguilla)-Vibrio vulnificus interaction in the gills: Role of the RtxA13 toxin.</title>
        <authorList>
            <person name="Callol A."/>
            <person name="Pajuelo D."/>
            <person name="Ebbesson L."/>
            <person name="Teles M."/>
            <person name="MacKenzie S."/>
            <person name="Amaro C."/>
        </authorList>
    </citation>
    <scope>NUCLEOTIDE SEQUENCE</scope>
</reference>
<feature type="region of interest" description="Disordered" evidence="1">
    <location>
        <begin position="1"/>
        <end position="21"/>
    </location>
</feature>
<accession>A0A0E9X0D1</accession>
<dbReference type="AlphaFoldDB" id="A0A0E9X0D1"/>
<organism evidence="2">
    <name type="scientific">Anguilla anguilla</name>
    <name type="common">European freshwater eel</name>
    <name type="synonym">Muraena anguilla</name>
    <dbReference type="NCBI Taxonomy" id="7936"/>
    <lineage>
        <taxon>Eukaryota</taxon>
        <taxon>Metazoa</taxon>
        <taxon>Chordata</taxon>
        <taxon>Craniata</taxon>
        <taxon>Vertebrata</taxon>
        <taxon>Euteleostomi</taxon>
        <taxon>Actinopterygii</taxon>
        <taxon>Neopterygii</taxon>
        <taxon>Teleostei</taxon>
        <taxon>Anguilliformes</taxon>
        <taxon>Anguillidae</taxon>
        <taxon>Anguilla</taxon>
    </lineage>
</organism>
<reference evidence="2" key="1">
    <citation type="submission" date="2014-11" db="EMBL/GenBank/DDBJ databases">
        <authorList>
            <person name="Amaro Gonzalez C."/>
        </authorList>
    </citation>
    <scope>NUCLEOTIDE SEQUENCE</scope>
</reference>
<proteinExistence type="predicted"/>
<feature type="compositionally biased region" description="Low complexity" evidence="1">
    <location>
        <begin position="1"/>
        <end position="20"/>
    </location>
</feature>